<reference evidence="4" key="2">
    <citation type="submission" date="2011-02" db="EMBL/GenBank/DDBJ databases">
        <title>The complete genome of Pedobacter saltans DSM 12145.</title>
        <authorList>
            <consortium name="US DOE Joint Genome Institute (JGI-PGF)"/>
            <person name="Lucas S."/>
            <person name="Copeland A."/>
            <person name="Lapidus A."/>
            <person name="Bruce D."/>
            <person name="Goodwin L."/>
            <person name="Pitluck S."/>
            <person name="Kyrpides N."/>
            <person name="Mavromatis K."/>
            <person name="Pagani I."/>
            <person name="Ivanova N."/>
            <person name="Ovchinnikova G."/>
            <person name="Lu M."/>
            <person name="Detter J.C."/>
            <person name="Han C."/>
            <person name="Land M."/>
            <person name="Hauser L."/>
            <person name="Markowitz V."/>
            <person name="Cheng J.-F."/>
            <person name="Hugenholtz P."/>
            <person name="Woyke T."/>
            <person name="Wu D."/>
            <person name="Tindall B."/>
            <person name="Pomrenke H.G."/>
            <person name="Brambilla E."/>
            <person name="Klenk H.-P."/>
            <person name="Eisen J.A."/>
        </authorList>
    </citation>
    <scope>NUCLEOTIDE SEQUENCE [LARGE SCALE GENOMIC DNA]</scope>
    <source>
        <strain evidence="4">ATCC 51119 / DSM 12145 / JCM 21818 / LMG 10337 / NBRC 100064 / NCIMB 13643</strain>
    </source>
</reference>
<keyword evidence="1" id="KW-0732">Signal</keyword>
<dbReference type="InterPro" id="IPR026444">
    <property type="entry name" value="Secre_tail"/>
</dbReference>
<dbReference type="STRING" id="762903.Pedsa_2303"/>
<feature type="domain" description="Secretion system C-terminal sorting" evidence="2">
    <location>
        <begin position="1096"/>
        <end position="1165"/>
    </location>
</feature>
<name>F0SD66_PSESL</name>
<dbReference type="KEGG" id="psn:Pedsa_2303"/>
<dbReference type="Proteomes" id="UP000000310">
    <property type="component" value="Chromosome"/>
</dbReference>
<dbReference type="AlphaFoldDB" id="F0SD66"/>
<feature type="signal peptide" evidence="1">
    <location>
        <begin position="1"/>
        <end position="25"/>
    </location>
</feature>
<protein>
    <recommendedName>
        <fullName evidence="2">Secretion system C-terminal sorting domain-containing protein</fullName>
    </recommendedName>
</protein>
<gene>
    <name evidence="3" type="ordered locus">Pedsa_2303</name>
</gene>
<dbReference type="Pfam" id="PF18962">
    <property type="entry name" value="Por_Secre_tail"/>
    <property type="match status" value="1"/>
</dbReference>
<evidence type="ECO:0000313" key="3">
    <source>
        <dbReference type="EMBL" id="ADY52852.1"/>
    </source>
</evidence>
<keyword evidence="4" id="KW-1185">Reference proteome</keyword>
<organism evidence="3 4">
    <name type="scientific">Pseudopedobacter saltans (strain ATCC 51119 / DSM 12145 / JCM 21818 / CCUG 39354 / LMG 10337 / NBRC 100064 / NCIMB 13643)</name>
    <name type="common">Pedobacter saltans</name>
    <dbReference type="NCBI Taxonomy" id="762903"/>
    <lineage>
        <taxon>Bacteria</taxon>
        <taxon>Pseudomonadati</taxon>
        <taxon>Bacteroidota</taxon>
        <taxon>Sphingobacteriia</taxon>
        <taxon>Sphingobacteriales</taxon>
        <taxon>Sphingobacteriaceae</taxon>
        <taxon>Pseudopedobacter</taxon>
    </lineage>
</organism>
<accession>F0SD66</accession>
<feature type="chain" id="PRO_5003258390" description="Secretion system C-terminal sorting domain-containing protein" evidence="1">
    <location>
        <begin position="26"/>
        <end position="1174"/>
    </location>
</feature>
<dbReference type="RefSeq" id="WP_013633338.1">
    <property type="nucleotide sequence ID" value="NC_015177.1"/>
</dbReference>
<evidence type="ECO:0000259" key="2">
    <source>
        <dbReference type="Pfam" id="PF18962"/>
    </source>
</evidence>
<evidence type="ECO:0000313" key="4">
    <source>
        <dbReference type="Proteomes" id="UP000000310"/>
    </source>
</evidence>
<proteinExistence type="predicted"/>
<evidence type="ECO:0000256" key="1">
    <source>
        <dbReference type="SAM" id="SignalP"/>
    </source>
</evidence>
<dbReference type="eggNOG" id="COG2911">
    <property type="taxonomic scope" value="Bacteria"/>
</dbReference>
<dbReference type="OrthoDB" id="101122at2"/>
<reference evidence="3 4" key="1">
    <citation type="journal article" date="2011" name="Stand. Genomic Sci.">
        <title>Complete genome sequence of the gliding, heparinolytic Pedobacter saltans type strain (113).</title>
        <authorList>
            <person name="Liolios K."/>
            <person name="Sikorski J."/>
            <person name="Lu M."/>
            <person name="Nolan M."/>
            <person name="Lapidus A."/>
            <person name="Lucas S."/>
            <person name="Hammon N."/>
            <person name="Deshpande S."/>
            <person name="Cheng J.F."/>
            <person name="Tapia R."/>
            <person name="Han C."/>
            <person name="Goodwin L."/>
            <person name="Pitluck S."/>
            <person name="Huntemann M."/>
            <person name="Ivanova N."/>
            <person name="Pagani I."/>
            <person name="Mavromatis K."/>
            <person name="Ovchinikova G."/>
            <person name="Pati A."/>
            <person name="Chen A."/>
            <person name="Palaniappan K."/>
            <person name="Land M."/>
            <person name="Hauser L."/>
            <person name="Brambilla E.M."/>
            <person name="Kotsyurbenko O."/>
            <person name="Rohde M."/>
            <person name="Tindall B.J."/>
            <person name="Abt B."/>
            <person name="Goker M."/>
            <person name="Detter J.C."/>
            <person name="Woyke T."/>
            <person name="Bristow J."/>
            <person name="Eisen J.A."/>
            <person name="Markowitz V."/>
            <person name="Hugenholtz P."/>
            <person name="Klenk H.P."/>
            <person name="Kyrpides N.C."/>
        </authorList>
    </citation>
    <scope>NUCLEOTIDE SEQUENCE [LARGE SCALE GENOMIC DNA]</scope>
    <source>
        <strain evidence="4">ATCC 51119 / DSM 12145 / JCM 21818 / LMG 10337 / NBRC 100064 / NCIMB 13643</strain>
    </source>
</reference>
<dbReference type="HOGENOM" id="CLU_273722_0_0_10"/>
<sequence length="1174" mass="124703">MVKNILFRYIVSVCAIMALSKVVKASSATDYFRTKQSGNWNDINTWESSVDNIVWSNATLIPNTDATKIQIRYGHTAIVTANITLDDVEIEVGGTVDVLSGITLIIANGAATTDFGVSGILKSEGTVTPMGSLVFYSQGVYQHNYKASPGTIPLATWEDGSDCQIIGFTSSNGGIQGANQNFFNLTWNCPNQLVNTGPSLLIVNATVRNNFTILSTGLGGANLSVTNSDFKIKNLLQYDGYFAMINTNNASLTTTLRVTGDVNLQGGYFAKGSGSSKGVIIFSGTSEQKIDINSGHFYGALRFQVSENSIVNLATSTISNLVTGTFTVQDGVTLITAHPEGIALTGTTGAIQSTGVRTFSPNANYVFNASIAQQTGTGLPASVNNLTIDNSSGVTLRSGNLTVNGGLNISNGYLDLGANALITTGAIGLSGGGTLRTQNTSVNPLSTGKTWNGTVEYNGSSTQTIVSGQYNNLKLSESAKTLTGNLSISNDFDVSGASSVNTSTYKISYNGSGNQNVAGISYYDLDVAGAGTKTITAPATVSNNVTVNNAVLNANGNLTLLASPSSNANIGPLQGTADVVGEVKIQSFLSGIDYGAVRGSRTMSSPINDALISGDKTFAQLKKYMIITGNGGVVNGFDEVPSGLKNADMVLTYDNSLTSNSFVPLPNINSPSGGGRGFLYLFIGNRDFKDSTPGKLRQPFVDAESVSLTYAGPINKGNIDVPIGYNSAKTTLQGAFIGGNPYPATIDWHKVYASSSNLTPSISVVFGGRPMATYNAALGVGVNGGSRYIQPGQGFYVYANVGGGTLSFRESHKNINEVPARLLNVKERNVLESRSGKVLLVPVANFTLEKPTLLKLRLSSGPFSEETIVAFDSGFSSLADGQDSPYMAGSGYNINLSTQSSDNKPLAINLMSSNDLELPLKLNVNNKVSSVMTLNFDEIPEIADKLLVLKDAFTNTEQIISESNRRYDFVVNTSNANTFGSNRLSLSYNPSGVLPVEFTSFDVKKLDNVVELKWSVVKEEKDYIYIIEKGYDGGVFKEIAKINAVGIGSYLYVDQQPNMGNNYYRIKQVNADGVGKVTSIKTVKIDLTVSNKVFVLYPNPVKGEVKFKTSNAFYGKLTANILGANGSLIRSVQFSGEHIEEVNLPVEDLKIGVYMIELLGSSGQRIGMEKIVKN</sequence>
<dbReference type="EMBL" id="CP002545">
    <property type="protein sequence ID" value="ADY52852.1"/>
    <property type="molecule type" value="Genomic_DNA"/>
</dbReference>
<dbReference type="eggNOG" id="COG4733">
    <property type="taxonomic scope" value="Bacteria"/>
</dbReference>